<dbReference type="EMBL" id="BLLK01000022">
    <property type="protein sequence ID" value="GFH47220.1"/>
    <property type="molecule type" value="Genomic_DNA"/>
</dbReference>
<dbReference type="EC" id="3.1.3.-" evidence="7"/>
<comment type="domain">
    <text evidence="7">Subfamily III proteins have a conserved RTxK motif about 40-50 residues from the C-terminus; the threonine may be replaced by serine or cysteine.</text>
</comment>
<keyword evidence="8" id="KW-0732">Signal</keyword>
<dbReference type="GO" id="GO:0016791">
    <property type="term" value="F:phosphatase activity"/>
    <property type="evidence" value="ECO:0007669"/>
    <property type="project" value="TreeGrafter"/>
</dbReference>
<dbReference type="Proteomes" id="UP001054902">
    <property type="component" value="Unassembled WGS sequence"/>
</dbReference>
<dbReference type="PANTHER" id="PTHR12260">
    <property type="entry name" value="DAMAGE-CONTROL PHOSPHATASE ARMT1"/>
    <property type="match status" value="1"/>
</dbReference>
<evidence type="ECO:0000313" key="10">
    <source>
        <dbReference type="EMBL" id="GFH47220.1"/>
    </source>
</evidence>
<comment type="catalytic activity">
    <reaction evidence="6 7">
        <text>beta-D-fructose 6-phosphate = dihydroxyacetone + D-glyceraldehyde 3-phosphate</text>
        <dbReference type="Rhea" id="RHEA:28002"/>
        <dbReference type="ChEBI" id="CHEBI:16016"/>
        <dbReference type="ChEBI" id="CHEBI:57634"/>
        <dbReference type="ChEBI" id="CHEBI:59776"/>
    </reaction>
</comment>
<dbReference type="Pfam" id="PF01937">
    <property type="entry name" value="ARMT1-like_dom"/>
    <property type="match status" value="1"/>
</dbReference>
<dbReference type="AlphaFoldDB" id="A0AAD3CM51"/>
<gene>
    <name evidence="10" type="ORF">CTEN210_03695</name>
</gene>
<keyword evidence="4 7" id="KW-0378">Hydrolase</keyword>
<evidence type="ECO:0000256" key="8">
    <source>
        <dbReference type="SAM" id="SignalP"/>
    </source>
</evidence>
<dbReference type="Gene3D" id="1.20.930.60">
    <property type="match status" value="1"/>
</dbReference>
<evidence type="ECO:0000256" key="5">
    <source>
        <dbReference type="ARBA" id="ARBA00023211"/>
    </source>
</evidence>
<comment type="function">
    <text evidence="7">Metal-dependent phosphatase that shows phosphatase activity against several substrates, including fructose-1-phosphate and fructose-6-phosphate. Its preference for fructose-1-phosphate, a strong glycating agent that causes DNA damage rather than a canonical yeast metabolite, suggests a damage-control function in hexose phosphate metabolism.</text>
</comment>
<proteinExistence type="inferred from homology"/>
<dbReference type="InterPro" id="IPR039763">
    <property type="entry name" value="ARMT1"/>
</dbReference>
<protein>
    <recommendedName>
        <fullName evidence="7">Sugar phosphate phosphatase</fullName>
        <ecNumber evidence="7">3.1.3.-</ecNumber>
    </recommendedName>
</protein>
<evidence type="ECO:0000256" key="2">
    <source>
        <dbReference type="ARBA" id="ARBA00009519"/>
    </source>
</evidence>
<dbReference type="GO" id="GO:0046872">
    <property type="term" value="F:metal ion binding"/>
    <property type="evidence" value="ECO:0007669"/>
    <property type="project" value="UniProtKB-UniRule"/>
</dbReference>
<evidence type="ECO:0000256" key="1">
    <source>
        <dbReference type="ARBA" id="ARBA00001326"/>
    </source>
</evidence>
<feature type="chain" id="PRO_5042022502" description="Sugar phosphate phosphatase" evidence="8">
    <location>
        <begin position="20"/>
        <end position="492"/>
    </location>
</feature>
<comment type="similarity">
    <text evidence="2 7">Belongs to the damage-control phosphatase family. Sugar phosphate phosphatase III subfamily.</text>
</comment>
<comment type="cofactor">
    <cofactor evidence="7">
        <name>Mn(2+)</name>
        <dbReference type="ChEBI" id="CHEBI:29035"/>
    </cofactor>
    <cofactor evidence="7">
        <name>Ni(2+)</name>
        <dbReference type="ChEBI" id="CHEBI:49786"/>
    </cofactor>
</comment>
<evidence type="ECO:0000256" key="7">
    <source>
        <dbReference type="RuleBase" id="RU367030"/>
    </source>
</evidence>
<comment type="catalytic activity">
    <reaction evidence="1 7">
        <text>beta-D-fructose 1-phosphate + H2O = D-fructose + phosphate</text>
        <dbReference type="Rhea" id="RHEA:35603"/>
        <dbReference type="ChEBI" id="CHEBI:15377"/>
        <dbReference type="ChEBI" id="CHEBI:37721"/>
        <dbReference type="ChEBI" id="CHEBI:43474"/>
        <dbReference type="ChEBI" id="CHEBI:138881"/>
    </reaction>
</comment>
<dbReference type="GO" id="GO:0006974">
    <property type="term" value="P:DNA damage response"/>
    <property type="evidence" value="ECO:0007669"/>
    <property type="project" value="TreeGrafter"/>
</dbReference>
<accession>A0AAD3CM51</accession>
<dbReference type="SUPFAM" id="SSF111321">
    <property type="entry name" value="AF1104-like"/>
    <property type="match status" value="1"/>
</dbReference>
<keyword evidence="11" id="KW-1185">Reference proteome</keyword>
<comment type="caution">
    <text evidence="10">The sequence shown here is derived from an EMBL/GenBank/DDBJ whole genome shotgun (WGS) entry which is preliminary data.</text>
</comment>
<evidence type="ECO:0000313" key="11">
    <source>
        <dbReference type="Proteomes" id="UP001054902"/>
    </source>
</evidence>
<dbReference type="InterPro" id="IPR002791">
    <property type="entry name" value="ARMT1-like_metal-bd"/>
</dbReference>
<dbReference type="InterPro" id="IPR036075">
    <property type="entry name" value="ARMT-1-like_metal-bd_sf"/>
</dbReference>
<dbReference type="Gene3D" id="3.40.50.10880">
    <property type="entry name" value="Uncharacterised protein PF01937, DUF89, domain 3"/>
    <property type="match status" value="1"/>
</dbReference>
<evidence type="ECO:0000259" key="9">
    <source>
        <dbReference type="Pfam" id="PF01937"/>
    </source>
</evidence>
<reference evidence="10 11" key="1">
    <citation type="journal article" date="2021" name="Sci. Rep.">
        <title>The genome of the diatom Chaetoceros tenuissimus carries an ancient integrated fragment of an extant virus.</title>
        <authorList>
            <person name="Hongo Y."/>
            <person name="Kimura K."/>
            <person name="Takaki Y."/>
            <person name="Yoshida Y."/>
            <person name="Baba S."/>
            <person name="Kobayashi G."/>
            <person name="Nagasaki K."/>
            <person name="Hano T."/>
            <person name="Tomaru Y."/>
        </authorList>
    </citation>
    <scope>NUCLEOTIDE SEQUENCE [LARGE SCALE GENOMIC DNA]</scope>
    <source>
        <strain evidence="10 11">NIES-3715</strain>
    </source>
</reference>
<evidence type="ECO:0000256" key="4">
    <source>
        <dbReference type="ARBA" id="ARBA00022801"/>
    </source>
</evidence>
<evidence type="ECO:0000256" key="6">
    <source>
        <dbReference type="ARBA" id="ARBA00048809"/>
    </source>
</evidence>
<evidence type="ECO:0000256" key="3">
    <source>
        <dbReference type="ARBA" id="ARBA00022723"/>
    </source>
</evidence>
<name>A0AAD3CM51_9STRA</name>
<keyword evidence="5 7" id="KW-0464">Manganese</keyword>
<keyword evidence="3 7" id="KW-0479">Metal-binding</keyword>
<sequence length="492" mass="55695">MRLSISLIALASVSHSCSAFTSSSFFSTLSYSRQTDSIIAHSTKDSSTEMSSPKPKLPLPEPILSLTPGTWAYDTMSRRIDQEILQRTFEDNQDVFLNDAKFAQAYEKFQALRKDLQAASTSPLRHLEALPEHLANDPVRVREYNEWKAILAPYVDKEEPDTWLSAPWMTAEFYLYRRLMETLDYFNPESSTYMYDPFEKQKNAGLITSPATAEPILKQIKGLGKKKVEDGFALAAAFALWGNKMDLSIWPADEMEDVPGMFQKILSSANDNLLHDDTDSLVKHGQKLLDNGGGEVDIVVDNAGFELIMDLALADYLIDSGVAKTVRFQLKSHPTFVSDALEKDLRQHVSFYVDQAVEKNPHCKEAGDRWQKYLDDGKWVCNENSFWVQPPAMWEMPKDLRDDMKARCDLAFIKGDANYRRLLGDLEWDFSAPFEDVVGNYFPCPVCALRTLKAEIGCGMEKEKVQNAMDLDENWSTNGRFGVVHFSMGSSE</sequence>
<organism evidence="10 11">
    <name type="scientific">Chaetoceros tenuissimus</name>
    <dbReference type="NCBI Taxonomy" id="426638"/>
    <lineage>
        <taxon>Eukaryota</taxon>
        <taxon>Sar</taxon>
        <taxon>Stramenopiles</taxon>
        <taxon>Ochrophyta</taxon>
        <taxon>Bacillariophyta</taxon>
        <taxon>Coscinodiscophyceae</taxon>
        <taxon>Chaetocerotophycidae</taxon>
        <taxon>Chaetocerotales</taxon>
        <taxon>Chaetocerotaceae</taxon>
        <taxon>Chaetoceros</taxon>
    </lineage>
</organism>
<feature type="signal peptide" evidence="8">
    <location>
        <begin position="1"/>
        <end position="19"/>
    </location>
</feature>
<dbReference type="PANTHER" id="PTHR12260:SF6">
    <property type="entry name" value="DAMAGE-CONTROL PHOSPHATASE ARMT1"/>
    <property type="match status" value="1"/>
</dbReference>
<dbReference type="GO" id="GO:0005634">
    <property type="term" value="C:nucleus"/>
    <property type="evidence" value="ECO:0007669"/>
    <property type="project" value="TreeGrafter"/>
</dbReference>
<feature type="domain" description="Damage-control phosphatase ARMT1-like metal-binding" evidence="9">
    <location>
        <begin position="87"/>
        <end position="465"/>
    </location>
</feature>